<gene>
    <name evidence="3" type="ORF">BDV26DRAFT_260045</name>
</gene>
<accession>A0A5N7BBU8</accession>
<protein>
    <recommendedName>
        <fullName evidence="1">Vacuolar ATPase assembly protein VMA22</fullName>
    </recommendedName>
</protein>
<feature type="compositionally biased region" description="Polar residues" evidence="2">
    <location>
        <begin position="105"/>
        <end position="115"/>
    </location>
</feature>
<dbReference type="InterPro" id="IPR040357">
    <property type="entry name" value="Vma22/CCDC115"/>
</dbReference>
<dbReference type="GO" id="GO:1990871">
    <property type="term" value="C:Vma12-Vma22 assembly complex"/>
    <property type="evidence" value="ECO:0007669"/>
    <property type="project" value="TreeGrafter"/>
</dbReference>
<feature type="region of interest" description="Disordered" evidence="2">
    <location>
        <begin position="94"/>
        <end position="208"/>
    </location>
</feature>
<dbReference type="GO" id="GO:0051082">
    <property type="term" value="F:unfolded protein binding"/>
    <property type="evidence" value="ECO:0007669"/>
    <property type="project" value="TreeGrafter"/>
</dbReference>
<dbReference type="OrthoDB" id="408631at2759"/>
<dbReference type="EMBL" id="ML736197">
    <property type="protein sequence ID" value="KAE8379236.1"/>
    <property type="molecule type" value="Genomic_DNA"/>
</dbReference>
<evidence type="ECO:0000256" key="1">
    <source>
        <dbReference type="ARBA" id="ARBA00093634"/>
    </source>
</evidence>
<feature type="compositionally biased region" description="Basic and acidic residues" evidence="2">
    <location>
        <begin position="116"/>
        <end position="129"/>
    </location>
</feature>
<dbReference type="AlphaFoldDB" id="A0A5N7BBU8"/>
<proteinExistence type="predicted"/>
<evidence type="ECO:0000313" key="4">
    <source>
        <dbReference type="Proteomes" id="UP000326198"/>
    </source>
</evidence>
<evidence type="ECO:0000313" key="3">
    <source>
        <dbReference type="EMBL" id="KAE8379236.1"/>
    </source>
</evidence>
<dbReference type="Proteomes" id="UP000326198">
    <property type="component" value="Unassembled WGS sequence"/>
</dbReference>
<dbReference type="PANTHER" id="PTHR31996:SF2">
    <property type="entry name" value="COILED-COIL DOMAIN-CONTAINING PROTEIN 115"/>
    <property type="match status" value="1"/>
</dbReference>
<sequence>MAQIPTPPASRSGSESPDTEHKQPPVDDSSVDLLRSLDDLLEQYLFLLDRHQKLQAELATTLSSGFLSLAQANYSCPPGRRYGADYYDERMKATRRVDLEPPTPSSKNVELSSVDESSHGVTKRDDYKRIFTTKLVPSDGVEESSESTGEENQSHPSDAPSECDGTEKKRGPEAKDARASSHSPGAQEPAEAKSKPSEKKSRSSDPIRWYGILVPPSLRSAQQSFAEAVGGPLPELASVVVEMQAVEKKVKCLRKKIDQA</sequence>
<dbReference type="PANTHER" id="PTHR31996">
    <property type="entry name" value="COILED-COIL DOMAIN-CONTAINING PROTEIN 115"/>
    <property type="match status" value="1"/>
</dbReference>
<evidence type="ECO:0000256" key="2">
    <source>
        <dbReference type="SAM" id="MobiDB-lite"/>
    </source>
</evidence>
<reference evidence="3 4" key="1">
    <citation type="submission" date="2019-04" db="EMBL/GenBank/DDBJ databases">
        <title>Friends and foes A comparative genomics studyof 23 Aspergillus species from section Flavi.</title>
        <authorList>
            <consortium name="DOE Joint Genome Institute"/>
            <person name="Kjaerbolling I."/>
            <person name="Vesth T."/>
            <person name="Frisvad J.C."/>
            <person name="Nybo J.L."/>
            <person name="Theobald S."/>
            <person name="Kildgaard S."/>
            <person name="Isbrandt T."/>
            <person name="Kuo A."/>
            <person name="Sato A."/>
            <person name="Lyhne E.K."/>
            <person name="Kogle M.E."/>
            <person name="Wiebenga A."/>
            <person name="Kun R.S."/>
            <person name="Lubbers R.J."/>
            <person name="Makela M.R."/>
            <person name="Barry K."/>
            <person name="Chovatia M."/>
            <person name="Clum A."/>
            <person name="Daum C."/>
            <person name="Haridas S."/>
            <person name="He G."/>
            <person name="LaButti K."/>
            <person name="Lipzen A."/>
            <person name="Mondo S."/>
            <person name="Riley R."/>
            <person name="Salamov A."/>
            <person name="Simmons B.A."/>
            <person name="Magnuson J.K."/>
            <person name="Henrissat B."/>
            <person name="Mortensen U.H."/>
            <person name="Larsen T.O."/>
            <person name="Devries R.P."/>
            <person name="Grigoriev I.V."/>
            <person name="Machida M."/>
            <person name="Baker S.E."/>
            <person name="Andersen M.R."/>
        </authorList>
    </citation>
    <scope>NUCLEOTIDE SEQUENCE [LARGE SCALE GENOMIC DNA]</scope>
    <source>
        <strain evidence="3 4">IBT 29228</strain>
    </source>
</reference>
<dbReference type="Pfam" id="PF21730">
    <property type="entry name" value="Vma22_CCDC115"/>
    <property type="match status" value="1"/>
</dbReference>
<feature type="compositionally biased region" description="Basic and acidic residues" evidence="2">
    <location>
        <begin position="190"/>
        <end position="205"/>
    </location>
</feature>
<feature type="compositionally biased region" description="Basic and acidic residues" evidence="2">
    <location>
        <begin position="165"/>
        <end position="179"/>
    </location>
</feature>
<keyword evidence="4" id="KW-1185">Reference proteome</keyword>
<organism evidence="3 4">
    <name type="scientific">Aspergillus bertholletiae</name>
    <dbReference type="NCBI Taxonomy" id="1226010"/>
    <lineage>
        <taxon>Eukaryota</taxon>
        <taxon>Fungi</taxon>
        <taxon>Dikarya</taxon>
        <taxon>Ascomycota</taxon>
        <taxon>Pezizomycotina</taxon>
        <taxon>Eurotiomycetes</taxon>
        <taxon>Eurotiomycetidae</taxon>
        <taxon>Eurotiales</taxon>
        <taxon>Aspergillaceae</taxon>
        <taxon>Aspergillus</taxon>
        <taxon>Aspergillus subgen. Circumdati</taxon>
    </lineage>
</organism>
<dbReference type="GO" id="GO:0070072">
    <property type="term" value="P:vacuolar proton-transporting V-type ATPase complex assembly"/>
    <property type="evidence" value="ECO:0007669"/>
    <property type="project" value="InterPro"/>
</dbReference>
<feature type="compositionally biased region" description="Acidic residues" evidence="2">
    <location>
        <begin position="140"/>
        <end position="149"/>
    </location>
</feature>
<feature type="region of interest" description="Disordered" evidence="2">
    <location>
        <begin position="1"/>
        <end position="30"/>
    </location>
</feature>
<name>A0A5N7BBU8_9EURO</name>